<evidence type="ECO:0000313" key="1">
    <source>
        <dbReference type="EMBL" id="VVB04555.1"/>
    </source>
</evidence>
<name>A0A565BT66_9BRAS</name>
<dbReference type="EMBL" id="CABITT030000005">
    <property type="protein sequence ID" value="VVB04555.1"/>
    <property type="molecule type" value="Genomic_DNA"/>
</dbReference>
<evidence type="ECO:0000313" key="2">
    <source>
        <dbReference type="Proteomes" id="UP000489600"/>
    </source>
</evidence>
<protein>
    <submittedName>
        <fullName evidence="1">Uncharacterized protein</fullName>
    </submittedName>
</protein>
<comment type="caution">
    <text evidence="1">The sequence shown here is derived from an EMBL/GenBank/DDBJ whole genome shotgun (WGS) entry which is preliminary data.</text>
</comment>
<dbReference type="AlphaFoldDB" id="A0A565BT66"/>
<proteinExistence type="predicted"/>
<gene>
    <name evidence="1" type="ORF">ANE_LOCUS14999</name>
</gene>
<keyword evidence="2" id="KW-1185">Reference proteome</keyword>
<reference evidence="1" key="1">
    <citation type="submission" date="2019-07" db="EMBL/GenBank/DDBJ databases">
        <authorList>
            <person name="Dittberner H."/>
        </authorList>
    </citation>
    <scope>NUCLEOTIDE SEQUENCE [LARGE SCALE GENOMIC DNA]</scope>
</reference>
<accession>A0A565BT66</accession>
<sequence>MVMWHLEPIKQTSGCEQLEQMEQSAGHKVEATEFNNEQMGEYARYKEKFTQAYKKLWEVCRGKGGSYTSHHQRYGRT</sequence>
<organism evidence="1 2">
    <name type="scientific">Arabis nemorensis</name>
    <dbReference type="NCBI Taxonomy" id="586526"/>
    <lineage>
        <taxon>Eukaryota</taxon>
        <taxon>Viridiplantae</taxon>
        <taxon>Streptophyta</taxon>
        <taxon>Embryophyta</taxon>
        <taxon>Tracheophyta</taxon>
        <taxon>Spermatophyta</taxon>
        <taxon>Magnoliopsida</taxon>
        <taxon>eudicotyledons</taxon>
        <taxon>Gunneridae</taxon>
        <taxon>Pentapetalae</taxon>
        <taxon>rosids</taxon>
        <taxon>malvids</taxon>
        <taxon>Brassicales</taxon>
        <taxon>Brassicaceae</taxon>
        <taxon>Arabideae</taxon>
        <taxon>Arabis</taxon>
    </lineage>
</organism>
<dbReference type="Proteomes" id="UP000489600">
    <property type="component" value="Unassembled WGS sequence"/>
</dbReference>